<keyword evidence="1" id="KW-0812">Transmembrane</keyword>
<feature type="transmembrane region" description="Helical" evidence="1">
    <location>
        <begin position="87"/>
        <end position="104"/>
    </location>
</feature>
<keyword evidence="1" id="KW-0472">Membrane</keyword>
<sequence>MSGVVRRRTDEDGVRTVRRLLVAWVAGTVTYLAALVAGALLLGVLVARSGAAVTAWPVLVVPGLLAGAVSVLVVVARAAVRPARSSGLVAVAVPAVVALVTSLLGAAEAAARADVAPLVQVLDVAVPVLVLLATGAAGGALAHVRWSPPSRSTYAEVV</sequence>
<gene>
    <name evidence="2" type="ORF">NP075_13295</name>
</gene>
<reference evidence="2 3" key="1">
    <citation type="submission" date="2022-07" db="EMBL/GenBank/DDBJ databases">
        <title>Novel species in genus cellulomonas.</title>
        <authorList>
            <person name="Ye L."/>
        </authorList>
    </citation>
    <scope>NUCLEOTIDE SEQUENCE [LARGE SCALE GENOMIC DNA]</scope>
    <source>
        <strain evidence="3">zg-Y908</strain>
    </source>
</reference>
<name>A0ABY5K2T0_9CELL</name>
<accession>A0ABY5K2T0</accession>
<evidence type="ECO:0000313" key="3">
    <source>
        <dbReference type="Proteomes" id="UP001317322"/>
    </source>
</evidence>
<feature type="transmembrane region" description="Helical" evidence="1">
    <location>
        <begin position="53"/>
        <end position="75"/>
    </location>
</feature>
<keyword evidence="3" id="KW-1185">Reference proteome</keyword>
<feature type="transmembrane region" description="Helical" evidence="1">
    <location>
        <begin position="124"/>
        <end position="144"/>
    </location>
</feature>
<proteinExistence type="predicted"/>
<evidence type="ECO:0000256" key="1">
    <source>
        <dbReference type="SAM" id="Phobius"/>
    </source>
</evidence>
<dbReference type="RefSeq" id="WP_227565656.1">
    <property type="nucleotide sequence ID" value="NZ_CP101989.1"/>
</dbReference>
<organism evidence="2 3">
    <name type="scientific">Cellulomonas wangsupingiae</name>
    <dbReference type="NCBI Taxonomy" id="2968085"/>
    <lineage>
        <taxon>Bacteria</taxon>
        <taxon>Bacillati</taxon>
        <taxon>Actinomycetota</taxon>
        <taxon>Actinomycetes</taxon>
        <taxon>Micrococcales</taxon>
        <taxon>Cellulomonadaceae</taxon>
        <taxon>Cellulomonas</taxon>
    </lineage>
</organism>
<feature type="transmembrane region" description="Helical" evidence="1">
    <location>
        <begin position="21"/>
        <end position="47"/>
    </location>
</feature>
<dbReference type="Proteomes" id="UP001317322">
    <property type="component" value="Chromosome"/>
</dbReference>
<dbReference type="EMBL" id="CP101989">
    <property type="protein sequence ID" value="UUI64098.1"/>
    <property type="molecule type" value="Genomic_DNA"/>
</dbReference>
<protein>
    <recommendedName>
        <fullName evidence="4">Histidine kinase</fullName>
    </recommendedName>
</protein>
<evidence type="ECO:0008006" key="4">
    <source>
        <dbReference type="Google" id="ProtNLM"/>
    </source>
</evidence>
<evidence type="ECO:0000313" key="2">
    <source>
        <dbReference type="EMBL" id="UUI64098.1"/>
    </source>
</evidence>
<keyword evidence="1" id="KW-1133">Transmembrane helix</keyword>